<organism evidence="2 3">
    <name type="scientific">Iphiclides podalirius</name>
    <name type="common">scarce swallowtail</name>
    <dbReference type="NCBI Taxonomy" id="110791"/>
    <lineage>
        <taxon>Eukaryota</taxon>
        <taxon>Metazoa</taxon>
        <taxon>Ecdysozoa</taxon>
        <taxon>Arthropoda</taxon>
        <taxon>Hexapoda</taxon>
        <taxon>Insecta</taxon>
        <taxon>Pterygota</taxon>
        <taxon>Neoptera</taxon>
        <taxon>Endopterygota</taxon>
        <taxon>Lepidoptera</taxon>
        <taxon>Glossata</taxon>
        <taxon>Ditrysia</taxon>
        <taxon>Papilionoidea</taxon>
        <taxon>Papilionidae</taxon>
        <taxon>Papilioninae</taxon>
        <taxon>Iphiclides</taxon>
    </lineage>
</organism>
<evidence type="ECO:0000313" key="3">
    <source>
        <dbReference type="Proteomes" id="UP000837857"/>
    </source>
</evidence>
<evidence type="ECO:0000256" key="1">
    <source>
        <dbReference type="SAM" id="Coils"/>
    </source>
</evidence>
<proteinExistence type="predicted"/>
<dbReference type="Proteomes" id="UP000837857">
    <property type="component" value="Chromosome 9"/>
</dbReference>
<feature type="coiled-coil region" evidence="1">
    <location>
        <begin position="36"/>
        <end position="84"/>
    </location>
</feature>
<reference evidence="2" key="1">
    <citation type="submission" date="2022-03" db="EMBL/GenBank/DDBJ databases">
        <authorList>
            <person name="Martin H S."/>
        </authorList>
    </citation>
    <scope>NUCLEOTIDE SEQUENCE</scope>
</reference>
<dbReference type="EMBL" id="OW152821">
    <property type="protein sequence ID" value="CAH2077171.1"/>
    <property type="molecule type" value="Genomic_DNA"/>
</dbReference>
<protein>
    <submittedName>
        <fullName evidence="2">Uncharacterized protein</fullName>
    </submittedName>
</protein>
<name>A0ABN8J6K1_9NEOP</name>
<feature type="non-terminal residue" evidence="2">
    <location>
        <position position="101"/>
    </location>
</feature>
<sequence length="101" mass="11361">MKRENVGLRNCRNELEAALCSAEECARALELQKGAAAEAAAQRDLVLDQLEQLEAELLRREALLASAEAEAAALRRDSEEKQRALEWATHRLKLEHECVKH</sequence>
<keyword evidence="3" id="KW-1185">Reference proteome</keyword>
<evidence type="ECO:0000313" key="2">
    <source>
        <dbReference type="EMBL" id="CAH2077171.1"/>
    </source>
</evidence>
<accession>A0ABN8J6K1</accession>
<gene>
    <name evidence="2" type="ORF">IPOD504_LOCUS17580</name>
</gene>
<keyword evidence="1" id="KW-0175">Coiled coil</keyword>